<evidence type="ECO:0000256" key="8">
    <source>
        <dbReference type="ARBA" id="ARBA00022840"/>
    </source>
</evidence>
<evidence type="ECO:0000256" key="6">
    <source>
        <dbReference type="ARBA" id="ARBA00022723"/>
    </source>
</evidence>
<evidence type="ECO:0000256" key="18">
    <source>
        <dbReference type="PIRSR" id="PIRSR606539-3"/>
    </source>
</evidence>
<dbReference type="Gene3D" id="2.70.150.10">
    <property type="entry name" value="Calcium-transporting ATPase, cytoplasmic transduction domain A"/>
    <property type="match status" value="1"/>
</dbReference>
<dbReference type="Ensembl" id="ENSCHIT00010059966.1">
    <property type="protein sequence ID" value="ENSCHIP00010043209.1"/>
    <property type="gene ID" value="ENSCHIG00010031357.1"/>
</dbReference>
<dbReference type="InterPro" id="IPR023298">
    <property type="entry name" value="ATPase_P-typ_TM_dom_sf"/>
</dbReference>
<dbReference type="SFLD" id="SFLDF00027">
    <property type="entry name" value="p-type_atpase"/>
    <property type="match status" value="1"/>
</dbReference>
<dbReference type="FunFam" id="3.40.1110.10:FF:000008">
    <property type="entry name" value="Phospholipid-transporting ATPase"/>
    <property type="match status" value="1"/>
</dbReference>
<dbReference type="GO" id="GO:0045332">
    <property type="term" value="P:phospholipid translocation"/>
    <property type="evidence" value="ECO:0007669"/>
    <property type="project" value="TreeGrafter"/>
</dbReference>
<keyword evidence="9 18" id="KW-0460">Magnesium</keyword>
<comment type="similarity">
    <text evidence="3 19">Belongs to the cation transport ATPase (P-type) (TC 3.A.3) family. Type IV subfamily.</text>
</comment>
<dbReference type="GO" id="GO:0000287">
    <property type="term" value="F:magnesium ion binding"/>
    <property type="evidence" value="ECO:0007669"/>
    <property type="project" value="UniProtKB-UniRule"/>
</dbReference>
<feature type="transmembrane region" description="Helical" evidence="19">
    <location>
        <begin position="886"/>
        <end position="908"/>
    </location>
</feature>
<evidence type="ECO:0000256" key="11">
    <source>
        <dbReference type="ARBA" id="ARBA00022989"/>
    </source>
</evidence>
<evidence type="ECO:0000256" key="2">
    <source>
        <dbReference type="ARBA" id="ARBA00004166"/>
    </source>
</evidence>
<dbReference type="GO" id="GO:0016887">
    <property type="term" value="F:ATP hydrolysis activity"/>
    <property type="evidence" value="ECO:0007669"/>
    <property type="project" value="InterPro"/>
</dbReference>
<evidence type="ECO:0000313" key="23">
    <source>
        <dbReference type="Ensembl" id="ENSCHIP00010043209.1"/>
    </source>
</evidence>
<feature type="binding site" evidence="17">
    <location>
        <position position="799"/>
    </location>
    <ligand>
        <name>ATP</name>
        <dbReference type="ChEBI" id="CHEBI:30616"/>
    </ligand>
</feature>
<reference evidence="23" key="1">
    <citation type="submission" date="2019-03" db="EMBL/GenBank/DDBJ databases">
        <title>Genome sequencing and reference-guided assembly of Black Bengal Goat (Capra hircus).</title>
        <authorList>
            <person name="Siddiki A.Z."/>
            <person name="Baten A."/>
            <person name="Billah M."/>
            <person name="Alam M.A.U."/>
            <person name="Shawrob K.S.M."/>
            <person name="Saha S."/>
            <person name="Chowdhury M."/>
            <person name="Rahman A.H."/>
            <person name="Stear M."/>
            <person name="Miah G."/>
            <person name="Das G.B."/>
            <person name="Hossain M.M."/>
            <person name="Kumkum M."/>
            <person name="Islam M.S."/>
            <person name="Mollah A.M."/>
            <person name="Ahsan A."/>
            <person name="Tusar F."/>
            <person name="Khan M.K.I."/>
        </authorList>
    </citation>
    <scope>NUCLEOTIDE SEQUENCE [LARGE SCALE GENOMIC DNA]</scope>
</reference>
<dbReference type="SFLD" id="SFLDS00003">
    <property type="entry name" value="Haloacid_Dehalogenase"/>
    <property type="match status" value="1"/>
</dbReference>
<feature type="binding site" evidence="17">
    <location>
        <position position="718"/>
    </location>
    <ligand>
        <name>ATP</name>
        <dbReference type="ChEBI" id="CHEBI:30616"/>
    </ligand>
</feature>
<keyword evidence="13" id="KW-0445">Lipid transport</keyword>
<dbReference type="Pfam" id="PF16209">
    <property type="entry name" value="PhoLip_ATPase_N"/>
    <property type="match status" value="1"/>
</dbReference>
<feature type="transmembrane region" description="Helical" evidence="19">
    <location>
        <begin position="181"/>
        <end position="200"/>
    </location>
</feature>
<feature type="binding site" evidence="18">
    <location>
        <position position="829"/>
    </location>
    <ligand>
        <name>Mg(2+)</name>
        <dbReference type="ChEBI" id="CHEBI:18420"/>
    </ligand>
</feature>
<dbReference type="InterPro" id="IPR008250">
    <property type="entry name" value="ATPase_P-typ_transduc_dom_A_sf"/>
</dbReference>
<keyword evidence="10 19" id="KW-1278">Translocase</keyword>
<dbReference type="FunFam" id="2.70.150.10:FF:000007">
    <property type="entry name" value="Phospholipid-transporting ATPase"/>
    <property type="match status" value="1"/>
</dbReference>
<feature type="domain" description="P-type ATPase N-terminal" evidence="21">
    <location>
        <begin position="128"/>
        <end position="184"/>
    </location>
</feature>
<dbReference type="GO" id="GO:0006890">
    <property type="term" value="P:retrograde vesicle-mediated transport, Golgi to endoplasmic reticulum"/>
    <property type="evidence" value="ECO:0007669"/>
    <property type="project" value="TreeGrafter"/>
</dbReference>
<dbReference type="InterPro" id="IPR006539">
    <property type="entry name" value="P-type_ATPase_IV"/>
</dbReference>
<evidence type="ECO:0000256" key="4">
    <source>
        <dbReference type="ARBA" id="ARBA00022448"/>
    </source>
</evidence>
<feature type="binding site" evidence="17">
    <location>
        <position position="420"/>
    </location>
    <ligand>
        <name>ATP</name>
        <dbReference type="ChEBI" id="CHEBI:30616"/>
    </ligand>
</feature>
<feature type="domain" description="P-type ATPase C-terminal" evidence="22">
    <location>
        <begin position="852"/>
        <end position="1079"/>
    </location>
</feature>
<evidence type="ECO:0000256" key="10">
    <source>
        <dbReference type="ARBA" id="ARBA00022967"/>
    </source>
</evidence>
<keyword evidence="4" id="KW-0813">Transport</keyword>
<evidence type="ECO:0000256" key="3">
    <source>
        <dbReference type="ARBA" id="ARBA00008109"/>
    </source>
</evidence>
<feature type="transmembrane region" description="Helical" evidence="19">
    <location>
        <begin position="1044"/>
        <end position="1070"/>
    </location>
</feature>
<evidence type="ECO:0000256" key="17">
    <source>
        <dbReference type="PIRSR" id="PIRSR606539-2"/>
    </source>
</evidence>
<accession>A0A8C2SI40</accession>
<evidence type="ECO:0000256" key="13">
    <source>
        <dbReference type="ARBA" id="ARBA00023055"/>
    </source>
</evidence>
<keyword evidence="12" id="KW-0333">Golgi apparatus</keyword>
<dbReference type="PRINTS" id="PR00119">
    <property type="entry name" value="CATATPASE"/>
</dbReference>
<dbReference type="GO" id="GO:0005802">
    <property type="term" value="C:trans-Golgi network"/>
    <property type="evidence" value="ECO:0007669"/>
    <property type="project" value="TreeGrafter"/>
</dbReference>
<comment type="subcellular location">
    <subcellularLocation>
        <location evidence="2">Golgi apparatus</location>
        <location evidence="2">trans-Golgi network membrane</location>
        <topology evidence="2">Multi-pass membrane protein</topology>
    </subcellularLocation>
    <subcellularLocation>
        <location evidence="19">Membrane</location>
        <topology evidence="19">Multi-pass membrane protein</topology>
    </subcellularLocation>
</comment>
<dbReference type="PANTHER" id="PTHR24092">
    <property type="entry name" value="PROBABLE PHOSPHOLIPID-TRANSPORTING ATPASE"/>
    <property type="match status" value="1"/>
</dbReference>
<dbReference type="Pfam" id="PF16212">
    <property type="entry name" value="PhoLip_ATPase_C"/>
    <property type="match status" value="1"/>
</dbReference>
<keyword evidence="6 18" id="KW-0479">Metal-binding</keyword>
<feature type="binding site" evidence="17">
    <location>
        <position position="828"/>
    </location>
    <ligand>
        <name>ATP</name>
        <dbReference type="ChEBI" id="CHEBI:30616"/>
    </ligand>
</feature>
<evidence type="ECO:0000256" key="19">
    <source>
        <dbReference type="RuleBase" id="RU362033"/>
    </source>
</evidence>
<feature type="active site" description="4-aspartylphosphate intermediate" evidence="16">
    <location>
        <position position="420"/>
    </location>
</feature>
<organism evidence="23">
    <name type="scientific">Capra hircus</name>
    <name type="common">Goat</name>
    <dbReference type="NCBI Taxonomy" id="9925"/>
    <lineage>
        <taxon>Eukaryota</taxon>
        <taxon>Metazoa</taxon>
        <taxon>Chordata</taxon>
        <taxon>Craniata</taxon>
        <taxon>Vertebrata</taxon>
        <taxon>Euteleostomi</taxon>
        <taxon>Mammalia</taxon>
        <taxon>Eutheria</taxon>
        <taxon>Laurasiatheria</taxon>
        <taxon>Artiodactyla</taxon>
        <taxon>Ruminantia</taxon>
        <taxon>Pecora</taxon>
        <taxon>Bovidae</taxon>
        <taxon>Caprinae</taxon>
        <taxon>Capra</taxon>
    </lineage>
</organism>
<name>A0A8C2SI40_CAPHI</name>
<evidence type="ECO:0000256" key="16">
    <source>
        <dbReference type="PIRSR" id="PIRSR606539-1"/>
    </source>
</evidence>
<evidence type="ECO:0000256" key="1">
    <source>
        <dbReference type="ARBA" id="ARBA00001946"/>
    </source>
</evidence>
<dbReference type="SUPFAM" id="SSF81665">
    <property type="entry name" value="Calcium ATPase, transmembrane domain M"/>
    <property type="match status" value="1"/>
</dbReference>
<feature type="transmembrane region" description="Helical" evidence="19">
    <location>
        <begin position="964"/>
        <end position="984"/>
    </location>
</feature>
<evidence type="ECO:0000256" key="20">
    <source>
        <dbReference type="SAM" id="MobiDB-lite"/>
    </source>
</evidence>
<dbReference type="GO" id="GO:0006897">
    <property type="term" value="P:endocytosis"/>
    <property type="evidence" value="ECO:0007669"/>
    <property type="project" value="TreeGrafter"/>
</dbReference>
<dbReference type="GO" id="GO:0005768">
    <property type="term" value="C:endosome"/>
    <property type="evidence" value="ECO:0007669"/>
    <property type="project" value="TreeGrafter"/>
</dbReference>
<gene>
    <name evidence="23" type="primary">ATP9B</name>
</gene>
<sequence>MADQIPLYPVRSAAAVAAANRKRAAYFSAAGPGPGPDRPSRYQLEDESAHLDEMPLMMSEEGFENDESDYHTLPRARITQRKRGLEWFVCGGWKFLCTSCCDWLINICQRKRELKARTVWLGCPEKCEEKHPRNSIKNQKYNIFTFIPGVLYEQFKFFLNLYFLIVSCSQFVPALKIGYLYTYWAPLGFVLAVTIMREAVDEFRRFQRDKEVNSQLYSKLTVRGKVQVKSSDIQVGDLIIVEKDLFSINAYVYAQKPQLDIHSFEGTFTREDSDPPVHESLSIENTLWASTVVASGTVIGVVIYTGKETRSVMNTSNPKNKVGLLDLELNQLTKALFLALVALSVVMVTLQGFAGPWYRSLFRFLLLFSYIIPISLRVNLDMGKAAYGWMIMKDEHIPGTVVRTSTIPEELGRLVYLLTDKTGTLTQNEMVFKRLHLGTVSYGTDTMDEIQNHLVNAYAQTQCQAGGSSTISTPPRKAASSAPKVRRSVSSRVHEAVKAVALCHNVTPVYEARGAAGETEVAEADQDFSDDNRTYQASSPDEVALVQWTESVGLTLVSRDLTSMQLRTPSGQILTFCILQTFPFTSESKRMGVIVRDESTAEITFYMKGADVAMASIVQYNDWLEEECGNMAREGLRTLVVAKRALTEEQYQDFESRYNQAKLSLHDRTLKVAAVVESLEREMELLCLTGVEDQLQADVRPTLEMLRNAGIKIWMLTGDKLETATCIAKSSHLVSRTQDTHVFRPVTSRGEAHLELNAFRRKHDCALVIPGDALEVCLKYYEHEFVELACQCPAVVCCRCSPTQKAHIVKLLQQHTGRRTCAIGDGGNDVSMIQAADCGIGIEGKEGRQASLAADFSITRFKHVGRLLMVHGRSSYKRSAALGQFVMHRGLIISTMQAVFSSVFYFASVPLYQGFLMVGYATVYTMFPVFSLVLDQDVKPEMAMLYPELYKDLTKGRSLSFKTFLVWVLISIYQGGILMFGALVLFESEFVHVVAISFTALVLTELLMVALTIRTWHWLMVVAQLLSLGCYVASLAFLNEYFDVAFITTVTFVWKVSAITVVSCLPLYVLKYLKRKLSPPSYSKLSS</sequence>
<dbReference type="CDD" id="cd07541">
    <property type="entry name" value="P-type_ATPase_APLT_Neo1-like"/>
    <property type="match status" value="1"/>
</dbReference>
<dbReference type="InterPro" id="IPR032631">
    <property type="entry name" value="P-type_ATPase_N"/>
</dbReference>
<dbReference type="SUPFAM" id="SSF81653">
    <property type="entry name" value="Calcium ATPase, transduction domain A"/>
    <property type="match status" value="1"/>
</dbReference>
<dbReference type="PANTHER" id="PTHR24092:SF50">
    <property type="entry name" value="PHOSPHOLIPID-TRANSPORTING ATPASE IIB-RELATED"/>
    <property type="match status" value="1"/>
</dbReference>
<feature type="transmembrane region" description="Helical" evidence="19">
    <location>
        <begin position="335"/>
        <end position="354"/>
    </location>
</feature>
<keyword evidence="7 17" id="KW-0547">Nucleotide-binding</keyword>
<feature type="transmembrane region" description="Helical" evidence="19">
    <location>
        <begin position="1018"/>
        <end position="1038"/>
    </location>
</feature>
<feature type="binding site" evidence="18">
    <location>
        <position position="825"/>
    </location>
    <ligand>
        <name>Mg(2+)</name>
        <dbReference type="ChEBI" id="CHEBI:18420"/>
    </ligand>
</feature>
<dbReference type="InterPro" id="IPR044492">
    <property type="entry name" value="P_typ_ATPase_HD_dom"/>
</dbReference>
<feature type="binding site" evidence="17">
    <location>
        <position position="717"/>
    </location>
    <ligand>
        <name>ATP</name>
        <dbReference type="ChEBI" id="CHEBI:30616"/>
    </ligand>
</feature>
<proteinExistence type="inferred from homology"/>
<feature type="binding site" evidence="17">
    <location>
        <position position="829"/>
    </location>
    <ligand>
        <name>ATP</name>
        <dbReference type="ChEBI" id="CHEBI:30616"/>
    </ligand>
</feature>
<dbReference type="FunFam" id="3.40.50.1000:FF:000009">
    <property type="entry name" value="Phospholipid-transporting ATPase"/>
    <property type="match status" value="1"/>
</dbReference>
<feature type="binding site" evidence="18">
    <location>
        <position position="422"/>
    </location>
    <ligand>
        <name>Mg(2+)</name>
        <dbReference type="ChEBI" id="CHEBI:18420"/>
    </ligand>
</feature>
<evidence type="ECO:0000259" key="22">
    <source>
        <dbReference type="Pfam" id="PF16212"/>
    </source>
</evidence>
<feature type="binding site" evidence="17">
    <location>
        <position position="542"/>
    </location>
    <ligand>
        <name>ATP</name>
        <dbReference type="ChEBI" id="CHEBI:30616"/>
    </ligand>
</feature>
<feature type="transmembrane region" description="Helical" evidence="19">
    <location>
        <begin position="914"/>
        <end position="934"/>
    </location>
</feature>
<dbReference type="Gene3D" id="3.40.50.1000">
    <property type="entry name" value="HAD superfamily/HAD-like"/>
    <property type="match status" value="1"/>
</dbReference>
<protein>
    <recommendedName>
        <fullName evidence="19">Phospholipid-transporting ATPase</fullName>
        <ecNumber evidence="19">7.6.2.1</ecNumber>
    </recommendedName>
</protein>
<dbReference type="InterPro" id="IPR023299">
    <property type="entry name" value="ATPase_P-typ_cyto_dom_N"/>
</dbReference>
<feature type="binding site" evidence="17">
    <location>
        <position position="637"/>
    </location>
    <ligand>
        <name>ATP</name>
        <dbReference type="ChEBI" id="CHEBI:30616"/>
    </ligand>
</feature>
<keyword evidence="5 19" id="KW-0812">Transmembrane</keyword>
<comment type="catalytic activity">
    <reaction evidence="15 19">
        <text>ATP + H2O + phospholipidSide 1 = ADP + phosphate + phospholipidSide 2.</text>
        <dbReference type="EC" id="7.6.2.1"/>
    </reaction>
</comment>
<evidence type="ECO:0000256" key="9">
    <source>
        <dbReference type="ARBA" id="ARBA00022842"/>
    </source>
</evidence>
<keyword evidence="11 19" id="KW-1133">Transmembrane helix</keyword>
<dbReference type="SUPFAM" id="SSF81660">
    <property type="entry name" value="Metal cation-transporting ATPase, ATP-binding domain N"/>
    <property type="match status" value="1"/>
</dbReference>
<dbReference type="AlphaFoldDB" id="A0A8C2SI40"/>
<feature type="binding site" evidence="17">
    <location>
        <position position="584"/>
    </location>
    <ligand>
        <name>ATP</name>
        <dbReference type="ChEBI" id="CHEBI:30616"/>
    </ligand>
</feature>
<feature type="binding site" evidence="17">
    <location>
        <position position="719"/>
    </location>
    <ligand>
        <name>ATP</name>
        <dbReference type="ChEBI" id="CHEBI:30616"/>
    </ligand>
</feature>
<dbReference type="EC" id="7.6.2.1" evidence="19"/>
<dbReference type="GO" id="GO:0140326">
    <property type="term" value="F:ATPase-coupled intramembrane lipid transporter activity"/>
    <property type="evidence" value="ECO:0007669"/>
    <property type="project" value="UniProtKB-EC"/>
</dbReference>
<dbReference type="InterPro" id="IPR036412">
    <property type="entry name" value="HAD-like_sf"/>
</dbReference>
<dbReference type="PROSITE" id="PS00154">
    <property type="entry name" value="ATPASE_E1_E2"/>
    <property type="match status" value="1"/>
</dbReference>
<dbReference type="NCBIfam" id="TIGR01652">
    <property type="entry name" value="ATPase-Plipid"/>
    <property type="match status" value="1"/>
</dbReference>
<feature type="binding site" evidence="17">
    <location>
        <position position="608"/>
    </location>
    <ligand>
        <name>ATP</name>
        <dbReference type="ChEBI" id="CHEBI:30616"/>
    </ligand>
</feature>
<feature type="binding site" evidence="17">
    <location>
        <position position="422"/>
    </location>
    <ligand>
        <name>ATP</name>
        <dbReference type="ChEBI" id="CHEBI:30616"/>
    </ligand>
</feature>
<dbReference type="SFLD" id="SFLDG00002">
    <property type="entry name" value="C1.7:_P-type_atpase_like"/>
    <property type="match status" value="1"/>
</dbReference>
<dbReference type="GO" id="GO:0005886">
    <property type="term" value="C:plasma membrane"/>
    <property type="evidence" value="ECO:0007669"/>
    <property type="project" value="TreeGrafter"/>
</dbReference>
<evidence type="ECO:0000256" key="12">
    <source>
        <dbReference type="ARBA" id="ARBA00023034"/>
    </source>
</evidence>
<dbReference type="GO" id="GO:0005524">
    <property type="term" value="F:ATP binding"/>
    <property type="evidence" value="ECO:0007669"/>
    <property type="project" value="UniProtKB-UniRule"/>
</dbReference>
<feature type="binding site" evidence="17">
    <location>
        <position position="805"/>
    </location>
    <ligand>
        <name>ATP</name>
        <dbReference type="ChEBI" id="CHEBI:30616"/>
    </ligand>
</feature>
<comment type="cofactor">
    <cofactor evidence="1 18">
        <name>Mg(2+)</name>
        <dbReference type="ChEBI" id="CHEBI:18420"/>
    </cofactor>
</comment>
<dbReference type="InterPro" id="IPR023214">
    <property type="entry name" value="HAD_sf"/>
</dbReference>
<feature type="transmembrane region" description="Helical" evidence="19">
    <location>
        <begin position="360"/>
        <end position="380"/>
    </location>
</feature>
<evidence type="ECO:0000256" key="15">
    <source>
        <dbReference type="ARBA" id="ARBA00034036"/>
    </source>
</evidence>
<dbReference type="Pfam" id="PF00702">
    <property type="entry name" value="Hydrolase"/>
    <property type="match status" value="1"/>
</dbReference>
<feature type="transmembrane region" description="Helical" evidence="19">
    <location>
        <begin position="990"/>
        <end position="1011"/>
    </location>
</feature>
<evidence type="ECO:0000259" key="21">
    <source>
        <dbReference type="Pfam" id="PF16209"/>
    </source>
</evidence>
<keyword evidence="14 19" id="KW-0472">Membrane</keyword>
<evidence type="ECO:0000256" key="14">
    <source>
        <dbReference type="ARBA" id="ARBA00023136"/>
    </source>
</evidence>
<feature type="binding site" evidence="17">
    <location>
        <position position="421"/>
    </location>
    <ligand>
        <name>ATP</name>
        <dbReference type="ChEBI" id="CHEBI:30616"/>
    </ligand>
</feature>
<feature type="region of interest" description="Disordered" evidence="20">
    <location>
        <begin position="465"/>
        <end position="486"/>
    </location>
</feature>
<dbReference type="Gene3D" id="3.40.1110.10">
    <property type="entry name" value="Calcium-transporting ATPase, cytoplasmic domain N"/>
    <property type="match status" value="1"/>
</dbReference>
<dbReference type="SUPFAM" id="SSF56784">
    <property type="entry name" value="HAD-like"/>
    <property type="match status" value="1"/>
</dbReference>
<feature type="binding site" evidence="18">
    <location>
        <position position="420"/>
    </location>
    <ligand>
        <name>Mg(2+)</name>
        <dbReference type="ChEBI" id="CHEBI:18420"/>
    </ligand>
</feature>
<keyword evidence="8 17" id="KW-0067">ATP-binding</keyword>
<dbReference type="InterPro" id="IPR018303">
    <property type="entry name" value="ATPase_P-typ_P_site"/>
</dbReference>
<dbReference type="InterPro" id="IPR032630">
    <property type="entry name" value="P_typ_ATPase_c"/>
</dbReference>
<dbReference type="InterPro" id="IPR001757">
    <property type="entry name" value="P_typ_ATPase"/>
</dbReference>
<dbReference type="NCBIfam" id="TIGR01494">
    <property type="entry name" value="ATPase_P-type"/>
    <property type="match status" value="3"/>
</dbReference>
<reference evidence="23" key="2">
    <citation type="submission" date="2025-08" db="UniProtKB">
        <authorList>
            <consortium name="Ensembl"/>
        </authorList>
    </citation>
    <scope>IDENTIFICATION</scope>
</reference>
<evidence type="ECO:0000256" key="5">
    <source>
        <dbReference type="ARBA" id="ARBA00022692"/>
    </source>
</evidence>
<evidence type="ECO:0000256" key="7">
    <source>
        <dbReference type="ARBA" id="ARBA00022741"/>
    </source>
</evidence>